<dbReference type="InterPro" id="IPR022272">
    <property type="entry name" value="Lipocalin_CS"/>
</dbReference>
<reference evidence="1" key="1">
    <citation type="journal article" date="2020" name="bioRxiv">
        <title>Chromosome-level reference genome of the European wasp spider Argiope bruennichi: a resource for studies on range expansion and evolutionary adaptation.</title>
        <authorList>
            <person name="Sheffer M.M."/>
            <person name="Hoppe A."/>
            <person name="Krehenwinkel H."/>
            <person name="Uhl G."/>
            <person name="Kuss A.W."/>
            <person name="Jensen L."/>
            <person name="Jensen C."/>
            <person name="Gillespie R.G."/>
            <person name="Hoff K.J."/>
            <person name="Prost S."/>
        </authorList>
    </citation>
    <scope>NUCLEOTIDE SEQUENCE</scope>
</reference>
<comment type="caution">
    <text evidence="1">The sequence shown here is derived from an EMBL/GenBank/DDBJ whole genome shotgun (WGS) entry which is preliminary data.</text>
</comment>
<name>A0A8T0FXY8_ARGBR</name>
<dbReference type="PROSITE" id="PS00213">
    <property type="entry name" value="LIPOCALIN"/>
    <property type="match status" value="1"/>
</dbReference>
<gene>
    <name evidence="1" type="ORF">HNY73_000390</name>
</gene>
<proteinExistence type="predicted"/>
<organism evidence="1 2">
    <name type="scientific">Argiope bruennichi</name>
    <name type="common">Wasp spider</name>
    <name type="synonym">Aranea bruennichi</name>
    <dbReference type="NCBI Taxonomy" id="94029"/>
    <lineage>
        <taxon>Eukaryota</taxon>
        <taxon>Metazoa</taxon>
        <taxon>Ecdysozoa</taxon>
        <taxon>Arthropoda</taxon>
        <taxon>Chelicerata</taxon>
        <taxon>Arachnida</taxon>
        <taxon>Araneae</taxon>
        <taxon>Araneomorphae</taxon>
        <taxon>Entelegynae</taxon>
        <taxon>Araneoidea</taxon>
        <taxon>Araneidae</taxon>
        <taxon>Argiope</taxon>
    </lineage>
</organism>
<dbReference type="Proteomes" id="UP000807504">
    <property type="component" value="Unassembled WGS sequence"/>
</dbReference>
<dbReference type="Gene3D" id="2.40.128.20">
    <property type="match status" value="1"/>
</dbReference>
<evidence type="ECO:0000313" key="1">
    <source>
        <dbReference type="EMBL" id="KAF8795947.1"/>
    </source>
</evidence>
<dbReference type="SUPFAM" id="SSF50814">
    <property type="entry name" value="Lipocalins"/>
    <property type="match status" value="1"/>
</dbReference>
<reference evidence="1" key="2">
    <citation type="submission" date="2020-06" db="EMBL/GenBank/DDBJ databases">
        <authorList>
            <person name="Sheffer M."/>
        </authorList>
    </citation>
    <scope>NUCLEOTIDE SEQUENCE</scope>
</reference>
<evidence type="ECO:0000313" key="2">
    <source>
        <dbReference type="Proteomes" id="UP000807504"/>
    </source>
</evidence>
<keyword evidence="2" id="KW-1185">Reference proteome</keyword>
<dbReference type="InterPro" id="IPR012674">
    <property type="entry name" value="Calycin"/>
</dbReference>
<dbReference type="AlphaFoldDB" id="A0A8T0FXY8"/>
<dbReference type="EMBL" id="JABXBU010000001">
    <property type="protein sequence ID" value="KAF8795947.1"/>
    <property type="molecule type" value="Genomic_DNA"/>
</dbReference>
<sequence length="182" mass="20932">MSDKRNLTRYPWRRWRYQEYRNGLYQYISPLANETLPPEEDFTIFLAVTKKSKANFDIISHPPHLFLASVNDDCDPSTIPVMDSFDIKRFSGKWFELAKTAGGYIDVSDGVWLIEGTNTTNKFLYSGRDNNQHCIRPIKGAVSAAKEPPGMLTLKYQTYSTHVEETVRVLFTDYVSVAVIYT</sequence>
<accession>A0A8T0FXY8</accession>
<protein>
    <submittedName>
        <fullName evidence="1">Uncharacterized protein</fullName>
    </submittedName>
</protein>